<reference evidence="1 2" key="1">
    <citation type="submission" date="2017-02" db="EMBL/GenBank/DDBJ databases">
        <authorList>
            <person name="Peterson S.W."/>
        </authorList>
    </citation>
    <scope>NUCLEOTIDE SEQUENCE [LARGE SCALE GENOMIC DNA]</scope>
    <source>
        <strain evidence="1 2">ATCC 49788</strain>
    </source>
</reference>
<evidence type="ECO:0000313" key="2">
    <source>
        <dbReference type="Proteomes" id="UP000190460"/>
    </source>
</evidence>
<keyword evidence="2" id="KW-1185">Reference proteome</keyword>
<evidence type="ECO:0000313" key="1">
    <source>
        <dbReference type="EMBL" id="SKA85753.1"/>
    </source>
</evidence>
<dbReference type="AlphaFoldDB" id="A0A1T4X820"/>
<dbReference type="RefSeq" id="WP_078923090.1">
    <property type="nucleotide sequence ID" value="NZ_FUYB01000014.1"/>
</dbReference>
<sequence>MGEGTYWSGISVEPVQAETKTRPAPAGQVRFGIKQKIRYTVSVLTHLGQGTGKIVFGKPLIRQAKDGSKQLALKLANQGLFHSRPTVALEVFDSRGQSMGSWQGNKRGLYPGASKTFEIALHNLPAGHYKALLVAEDSNSGRTYGVDMNLNIQ</sequence>
<dbReference type="Proteomes" id="UP000190460">
    <property type="component" value="Unassembled WGS sequence"/>
</dbReference>
<dbReference type="OrthoDB" id="1119204at2"/>
<proteinExistence type="predicted"/>
<protein>
    <submittedName>
        <fullName evidence="1">Uncharacterized protein</fullName>
    </submittedName>
</protein>
<name>A0A1T4X820_9GAMM</name>
<gene>
    <name evidence="1" type="ORF">SAMN02745130_02632</name>
</gene>
<dbReference type="EMBL" id="FUYB01000014">
    <property type="protein sequence ID" value="SKA85753.1"/>
    <property type="molecule type" value="Genomic_DNA"/>
</dbReference>
<accession>A0A1T4X820</accession>
<dbReference type="STRING" id="92487.SAMN02745130_02632"/>
<organism evidence="1 2">
    <name type="scientific">Thiothrix eikelboomii</name>
    <dbReference type="NCBI Taxonomy" id="92487"/>
    <lineage>
        <taxon>Bacteria</taxon>
        <taxon>Pseudomonadati</taxon>
        <taxon>Pseudomonadota</taxon>
        <taxon>Gammaproteobacteria</taxon>
        <taxon>Thiotrichales</taxon>
        <taxon>Thiotrichaceae</taxon>
        <taxon>Thiothrix</taxon>
    </lineage>
</organism>